<name>A0A0H2YNP4_CLOP1</name>
<dbReference type="KEGG" id="cpf:CPF_2150"/>
<evidence type="ECO:0000313" key="4">
    <source>
        <dbReference type="EMBL" id="ABG82417.1"/>
    </source>
</evidence>
<dbReference type="SUPFAM" id="SSF55811">
    <property type="entry name" value="Nudix"/>
    <property type="match status" value="1"/>
</dbReference>
<dbReference type="GeneID" id="93001569"/>
<dbReference type="PROSITE" id="PS51462">
    <property type="entry name" value="NUDIX"/>
    <property type="match status" value="1"/>
</dbReference>
<keyword evidence="5" id="KW-1185">Reference proteome</keyword>
<dbReference type="eggNOG" id="COG0494">
    <property type="taxonomic scope" value="Bacteria"/>
</dbReference>
<dbReference type="EMBL" id="CP000246">
    <property type="protein sequence ID" value="ABG82417.1"/>
    <property type="molecule type" value="Genomic_DNA"/>
</dbReference>
<comment type="cofactor">
    <cofactor evidence="1">
        <name>Mg(2+)</name>
        <dbReference type="ChEBI" id="CHEBI:18420"/>
    </cofactor>
</comment>
<dbReference type="AlphaFoldDB" id="A0A0H2YNP4"/>
<evidence type="ECO:0000256" key="1">
    <source>
        <dbReference type="ARBA" id="ARBA00001946"/>
    </source>
</evidence>
<dbReference type="CDD" id="cd03424">
    <property type="entry name" value="NUDIX_ADPRase_Nudt5_UGPPase_Nudt14"/>
    <property type="match status" value="1"/>
</dbReference>
<evidence type="ECO:0000313" key="5">
    <source>
        <dbReference type="Proteomes" id="UP000001823"/>
    </source>
</evidence>
<dbReference type="InterPro" id="IPR015797">
    <property type="entry name" value="NUDIX_hydrolase-like_dom_sf"/>
</dbReference>
<feature type="domain" description="Nudix hydrolase" evidence="3">
    <location>
        <begin position="51"/>
        <end position="184"/>
    </location>
</feature>
<proteinExistence type="predicted"/>
<dbReference type="PANTHER" id="PTHR11839:SF18">
    <property type="entry name" value="NUDIX HYDROLASE DOMAIN-CONTAINING PROTEIN"/>
    <property type="match status" value="1"/>
</dbReference>
<organism evidence="4 5">
    <name type="scientific">Clostridium perfringens (strain ATCC 13124 / DSM 756 / JCM 1290 / NCIMB 6125 / NCTC 8237 / Type A)</name>
    <dbReference type="NCBI Taxonomy" id="195103"/>
    <lineage>
        <taxon>Bacteria</taxon>
        <taxon>Bacillati</taxon>
        <taxon>Bacillota</taxon>
        <taxon>Clostridia</taxon>
        <taxon>Eubacteriales</taxon>
        <taxon>Clostridiaceae</taxon>
        <taxon>Clostridium</taxon>
    </lineage>
</organism>
<dbReference type="PANTHER" id="PTHR11839">
    <property type="entry name" value="UDP/ADP-SUGAR PYROPHOSPHATASE"/>
    <property type="match status" value="1"/>
</dbReference>
<dbReference type="Pfam" id="PF00293">
    <property type="entry name" value="NUDIX"/>
    <property type="match status" value="1"/>
</dbReference>
<gene>
    <name evidence="4" type="ordered locus">CPF_2150</name>
</gene>
<dbReference type="InterPro" id="IPR000086">
    <property type="entry name" value="NUDIX_hydrolase_dom"/>
</dbReference>
<dbReference type="Gene3D" id="3.90.79.10">
    <property type="entry name" value="Nucleoside Triphosphate Pyrophosphohydrolase"/>
    <property type="match status" value="1"/>
</dbReference>
<reference evidence="4 5" key="1">
    <citation type="journal article" date="2006" name="Genome Res.">
        <title>Skewed genomic variability in strains of the toxigenic bacterial pathogen, Clostridium perfringens.</title>
        <authorList>
            <person name="Myers G.S."/>
            <person name="Rasko D.A."/>
            <person name="Cheung J.K."/>
            <person name="Ravel J."/>
            <person name="Seshadri R."/>
            <person name="Deboy R.T."/>
            <person name="Ren Q."/>
            <person name="Varga J."/>
            <person name="Awad M.M."/>
            <person name="Brinkac L.M."/>
            <person name="Daugherty S.C."/>
            <person name="Haft D.H."/>
            <person name="Dodson R.J."/>
            <person name="Madupu R."/>
            <person name="Nelson W.C."/>
            <person name="Rosovitz M.J."/>
            <person name="Sullivan S.A."/>
            <person name="Khouri H."/>
            <person name="Dimitrov G.I."/>
            <person name="Watkins K.L."/>
            <person name="Mulligan S."/>
            <person name="Benton J."/>
            <person name="Radune D."/>
            <person name="Fisher D.J."/>
            <person name="Atkins H.S."/>
            <person name="Hiscox T."/>
            <person name="Jost B.H."/>
            <person name="Billington S.J."/>
            <person name="Songer J.G."/>
            <person name="McClane B.A."/>
            <person name="Titball R.W."/>
            <person name="Rood J.I."/>
            <person name="Melville S.B."/>
            <person name="Paulsen I.T."/>
        </authorList>
    </citation>
    <scope>NUCLEOTIDE SEQUENCE [LARGE SCALE GENOMIC DNA]</scope>
    <source>
        <strain evidence="5">ATCC 13124 / DSM 756 / JCM 1290 / NCIMB 6125 / NCTC 8237 / S 107 / Type A</strain>
    </source>
</reference>
<dbReference type="GO" id="GO:0019693">
    <property type="term" value="P:ribose phosphate metabolic process"/>
    <property type="evidence" value="ECO:0007669"/>
    <property type="project" value="TreeGrafter"/>
</dbReference>
<keyword evidence="2 4" id="KW-0378">Hydrolase</keyword>
<dbReference type="STRING" id="195103.CPF_2150"/>
<dbReference type="RefSeq" id="WP_011590988.1">
    <property type="nucleotide sequence ID" value="NC_008261.1"/>
</dbReference>
<accession>A0A0H2YNP4</accession>
<dbReference type="InterPro" id="IPR020084">
    <property type="entry name" value="NUDIX_hydrolase_CS"/>
</dbReference>
<evidence type="ECO:0000259" key="3">
    <source>
        <dbReference type="PROSITE" id="PS51462"/>
    </source>
</evidence>
<dbReference type="GO" id="GO:0005829">
    <property type="term" value="C:cytosol"/>
    <property type="evidence" value="ECO:0007669"/>
    <property type="project" value="TreeGrafter"/>
</dbReference>
<dbReference type="PaxDb" id="195103-CPF_2150"/>
<dbReference type="PROSITE" id="PS00893">
    <property type="entry name" value="NUDIX_BOX"/>
    <property type="match status" value="1"/>
</dbReference>
<dbReference type="GO" id="GO:0016787">
    <property type="term" value="F:hydrolase activity"/>
    <property type="evidence" value="ECO:0007669"/>
    <property type="project" value="UniProtKB-KW"/>
</dbReference>
<evidence type="ECO:0000256" key="2">
    <source>
        <dbReference type="ARBA" id="ARBA00022801"/>
    </source>
</evidence>
<sequence>MKIKDIKKLTDCKFLNLYKLDIENKVGNSKEYFIASRRTEKDLSCVVNKHDKADGVMIIPITENDEFVLLKQFRPAINDYIYEFPAGLIDNGEDAIKAATRELFEETGLLASESEYLIKPSYTSVGMSDESVAVVKMKVYGTISIENLEENEEIEVIKVPIKEAKNFVKENNVSIKTALVLSFM</sequence>
<dbReference type="Proteomes" id="UP000001823">
    <property type="component" value="Chromosome"/>
</dbReference>
<dbReference type="GO" id="GO:0006753">
    <property type="term" value="P:nucleoside phosphate metabolic process"/>
    <property type="evidence" value="ECO:0007669"/>
    <property type="project" value="TreeGrafter"/>
</dbReference>
<dbReference type="HOGENOM" id="CLU_062658_0_3_9"/>
<protein>
    <submittedName>
        <fullName evidence="4">Hydrolase, NUDIX family</fullName>
    </submittedName>
</protein>